<evidence type="ECO:0000313" key="1">
    <source>
        <dbReference type="EMBL" id="SVB83853.1"/>
    </source>
</evidence>
<reference evidence="1" key="1">
    <citation type="submission" date="2018-05" db="EMBL/GenBank/DDBJ databases">
        <authorList>
            <person name="Lanie J.A."/>
            <person name="Ng W.-L."/>
            <person name="Kazmierczak K.M."/>
            <person name="Andrzejewski T.M."/>
            <person name="Davidsen T.M."/>
            <person name="Wayne K.J."/>
            <person name="Tettelin H."/>
            <person name="Glass J.I."/>
            <person name="Rusch D."/>
            <person name="Podicherti R."/>
            <person name="Tsui H.-C.T."/>
            <person name="Winkler M.E."/>
        </authorList>
    </citation>
    <scope>NUCLEOTIDE SEQUENCE</scope>
</reference>
<sequence length="65" mass="7259">MAIKRLIPTPVNNYRESRKLEYPTLGDMVDALVKKEGGDSTDWDALVVRRAATKTKWPSDNSGPV</sequence>
<gene>
    <name evidence="1" type="ORF">METZ01_LOCUS236707</name>
</gene>
<organism evidence="1">
    <name type="scientific">marine metagenome</name>
    <dbReference type="NCBI Taxonomy" id="408172"/>
    <lineage>
        <taxon>unclassified sequences</taxon>
        <taxon>metagenomes</taxon>
        <taxon>ecological metagenomes</taxon>
    </lineage>
</organism>
<name>A0A382HAR5_9ZZZZ</name>
<accession>A0A382HAR5</accession>
<dbReference type="EMBL" id="UINC01059916">
    <property type="protein sequence ID" value="SVB83853.1"/>
    <property type="molecule type" value="Genomic_DNA"/>
</dbReference>
<proteinExistence type="predicted"/>
<protein>
    <submittedName>
        <fullName evidence="1">Uncharacterized protein</fullName>
    </submittedName>
</protein>
<dbReference type="AlphaFoldDB" id="A0A382HAR5"/>